<protein>
    <recommendedName>
        <fullName evidence="3">MalT-like TPR region domain-containing protein</fullName>
    </recommendedName>
</protein>
<name>A0A1F6EF68_9BACT</name>
<organism evidence="1 2">
    <name type="scientific">Candidatus Kaiserbacteria bacterium RIFCSPHIGHO2_12_FULL_56_13</name>
    <dbReference type="NCBI Taxonomy" id="1798505"/>
    <lineage>
        <taxon>Bacteria</taxon>
        <taxon>Candidatus Kaiseribacteriota</taxon>
    </lineage>
</organism>
<reference evidence="1 2" key="1">
    <citation type="journal article" date="2016" name="Nat. Commun.">
        <title>Thousands of microbial genomes shed light on interconnected biogeochemical processes in an aquifer system.</title>
        <authorList>
            <person name="Anantharaman K."/>
            <person name="Brown C.T."/>
            <person name="Hug L.A."/>
            <person name="Sharon I."/>
            <person name="Castelle C.J."/>
            <person name="Probst A.J."/>
            <person name="Thomas B.C."/>
            <person name="Singh A."/>
            <person name="Wilkins M.J."/>
            <person name="Karaoz U."/>
            <person name="Brodie E.L."/>
            <person name="Williams K.H."/>
            <person name="Hubbard S.S."/>
            <person name="Banfield J.F."/>
        </authorList>
    </citation>
    <scope>NUCLEOTIDE SEQUENCE [LARGE SCALE GENOMIC DNA]</scope>
</reference>
<gene>
    <name evidence="1" type="ORF">A3E65_02005</name>
</gene>
<dbReference type="EMBL" id="MFLS01000009">
    <property type="protein sequence ID" value="OGG72268.1"/>
    <property type="molecule type" value="Genomic_DNA"/>
</dbReference>
<sequence length="226" mass="24851">MTKTGIGSQIWSGDYFGSRGALARAQRAYREGSKRISERVAWASALYSALTRVYPAAKRGDPTALARMAWCLQHLAPQVRWFMGPLPNLSADQCDVVSTILCRWSQIPFLGHRSHLARAEYLALRAVSGLAKIPAEHHTHALACLTLAKILDIRGDKKSAAHYFEMACILAPKVANANQQSRIWRKLASLAPANDARAFLDHADAVPGIGADVRVKNIETRRELGL</sequence>
<proteinExistence type="predicted"/>
<comment type="caution">
    <text evidence="1">The sequence shown here is derived from an EMBL/GenBank/DDBJ whole genome shotgun (WGS) entry which is preliminary data.</text>
</comment>
<dbReference type="AlphaFoldDB" id="A0A1F6EF68"/>
<evidence type="ECO:0000313" key="2">
    <source>
        <dbReference type="Proteomes" id="UP000178392"/>
    </source>
</evidence>
<dbReference type="Proteomes" id="UP000178392">
    <property type="component" value="Unassembled WGS sequence"/>
</dbReference>
<evidence type="ECO:0000313" key="1">
    <source>
        <dbReference type="EMBL" id="OGG72268.1"/>
    </source>
</evidence>
<evidence type="ECO:0008006" key="3">
    <source>
        <dbReference type="Google" id="ProtNLM"/>
    </source>
</evidence>
<accession>A0A1F6EF68</accession>